<dbReference type="AlphaFoldDB" id="A0A2T5K660"/>
<evidence type="ECO:0000313" key="2">
    <source>
        <dbReference type="EMBL" id="PTR17900.1"/>
    </source>
</evidence>
<dbReference type="RefSeq" id="WP_205025748.1">
    <property type="nucleotide sequence ID" value="NZ_QAOT01000010.1"/>
</dbReference>
<dbReference type="Proteomes" id="UP000244060">
    <property type="component" value="Unassembled WGS sequence"/>
</dbReference>
<evidence type="ECO:0000313" key="3">
    <source>
        <dbReference type="Proteomes" id="UP000244060"/>
    </source>
</evidence>
<feature type="compositionally biased region" description="Low complexity" evidence="1">
    <location>
        <begin position="11"/>
        <end position="29"/>
    </location>
</feature>
<comment type="caution">
    <text evidence="2">The sequence shown here is derived from an EMBL/GenBank/DDBJ whole genome shotgun (WGS) entry which is preliminary data.</text>
</comment>
<feature type="region of interest" description="Disordered" evidence="1">
    <location>
        <begin position="1"/>
        <end position="46"/>
    </location>
</feature>
<feature type="compositionally biased region" description="Basic and acidic residues" evidence="1">
    <location>
        <begin position="1"/>
        <end position="10"/>
    </location>
</feature>
<evidence type="ECO:0000256" key="1">
    <source>
        <dbReference type="SAM" id="MobiDB-lite"/>
    </source>
</evidence>
<proteinExistence type="predicted"/>
<organism evidence="2 3">
    <name type="scientific">Cereibacter azotoformans</name>
    <dbReference type="NCBI Taxonomy" id="43057"/>
    <lineage>
        <taxon>Bacteria</taxon>
        <taxon>Pseudomonadati</taxon>
        <taxon>Pseudomonadota</taxon>
        <taxon>Alphaproteobacteria</taxon>
        <taxon>Rhodobacterales</taxon>
        <taxon>Paracoccaceae</taxon>
        <taxon>Cereibacter</taxon>
    </lineage>
</organism>
<keyword evidence="3" id="KW-1185">Reference proteome</keyword>
<reference evidence="2 3" key="1">
    <citation type="submission" date="2018-04" db="EMBL/GenBank/DDBJ databases">
        <title>Genomic Encyclopedia of Type Strains, Phase III (KMG-III): the genomes of soil and plant-associated and newly described type strains.</title>
        <authorList>
            <person name="Whitman W."/>
        </authorList>
    </citation>
    <scope>NUCLEOTIDE SEQUENCE [LARGE SCALE GENOMIC DNA]</scope>
    <source>
        <strain evidence="2 3">KA25</strain>
    </source>
</reference>
<sequence length="46" mass="4553">MSGALARERAAGGAPVRAPAAAKAPASAPDLNRTSSLHPITLETAE</sequence>
<gene>
    <name evidence="2" type="ORF">C8J28_11023</name>
</gene>
<accession>A0A2T5K660</accession>
<name>A0A2T5K660_9RHOB</name>
<dbReference type="EMBL" id="QAOT01000010">
    <property type="protein sequence ID" value="PTR17900.1"/>
    <property type="molecule type" value="Genomic_DNA"/>
</dbReference>
<protein>
    <submittedName>
        <fullName evidence="2">Uncharacterized protein</fullName>
    </submittedName>
</protein>